<protein>
    <submittedName>
        <fullName evidence="1">Uncharacterized protein</fullName>
    </submittedName>
</protein>
<sequence>MVAISIGMKVSWSSVLYGIFTAMIANHAKQSQGFSMQINRLLKRFSGVDLWESSTLHPLKVLNTKLVHTYKAKNPTSVSEFLVVTEEEGEKKKKTIVH</sequence>
<gene>
    <name evidence="1" type="ORF">F511_25610</name>
</gene>
<evidence type="ECO:0000313" key="1">
    <source>
        <dbReference type="EMBL" id="KZV52552.1"/>
    </source>
</evidence>
<name>A0A2Z7CZC5_9LAMI</name>
<proteinExistence type="predicted"/>
<organism evidence="1 2">
    <name type="scientific">Dorcoceras hygrometricum</name>
    <dbReference type="NCBI Taxonomy" id="472368"/>
    <lineage>
        <taxon>Eukaryota</taxon>
        <taxon>Viridiplantae</taxon>
        <taxon>Streptophyta</taxon>
        <taxon>Embryophyta</taxon>
        <taxon>Tracheophyta</taxon>
        <taxon>Spermatophyta</taxon>
        <taxon>Magnoliopsida</taxon>
        <taxon>eudicotyledons</taxon>
        <taxon>Gunneridae</taxon>
        <taxon>Pentapetalae</taxon>
        <taxon>asterids</taxon>
        <taxon>lamiids</taxon>
        <taxon>Lamiales</taxon>
        <taxon>Gesneriaceae</taxon>
        <taxon>Didymocarpoideae</taxon>
        <taxon>Trichosporeae</taxon>
        <taxon>Loxocarpinae</taxon>
        <taxon>Dorcoceras</taxon>
    </lineage>
</organism>
<keyword evidence="2" id="KW-1185">Reference proteome</keyword>
<dbReference type="AlphaFoldDB" id="A0A2Z7CZC5"/>
<evidence type="ECO:0000313" key="2">
    <source>
        <dbReference type="Proteomes" id="UP000250235"/>
    </source>
</evidence>
<dbReference type="EMBL" id="KQ991040">
    <property type="protein sequence ID" value="KZV52552.1"/>
    <property type="molecule type" value="Genomic_DNA"/>
</dbReference>
<reference evidence="1 2" key="1">
    <citation type="journal article" date="2015" name="Proc. Natl. Acad. Sci. U.S.A.">
        <title>The resurrection genome of Boea hygrometrica: A blueprint for survival of dehydration.</title>
        <authorList>
            <person name="Xiao L."/>
            <person name="Yang G."/>
            <person name="Zhang L."/>
            <person name="Yang X."/>
            <person name="Zhao S."/>
            <person name="Ji Z."/>
            <person name="Zhou Q."/>
            <person name="Hu M."/>
            <person name="Wang Y."/>
            <person name="Chen M."/>
            <person name="Xu Y."/>
            <person name="Jin H."/>
            <person name="Xiao X."/>
            <person name="Hu G."/>
            <person name="Bao F."/>
            <person name="Hu Y."/>
            <person name="Wan P."/>
            <person name="Li L."/>
            <person name="Deng X."/>
            <person name="Kuang T."/>
            <person name="Xiang C."/>
            <person name="Zhu J.K."/>
            <person name="Oliver M.J."/>
            <person name="He Y."/>
        </authorList>
    </citation>
    <scope>NUCLEOTIDE SEQUENCE [LARGE SCALE GENOMIC DNA]</scope>
    <source>
        <strain evidence="2">cv. XS01</strain>
    </source>
</reference>
<accession>A0A2Z7CZC5</accession>
<dbReference type="Proteomes" id="UP000250235">
    <property type="component" value="Unassembled WGS sequence"/>
</dbReference>